<evidence type="ECO:0000256" key="1">
    <source>
        <dbReference type="ARBA" id="ARBA00006611"/>
    </source>
</evidence>
<dbReference type="GO" id="GO:0005886">
    <property type="term" value="C:plasma membrane"/>
    <property type="evidence" value="ECO:0007669"/>
    <property type="project" value="TreeGrafter"/>
</dbReference>
<dbReference type="GO" id="GO:0005524">
    <property type="term" value="F:ATP binding"/>
    <property type="evidence" value="ECO:0007669"/>
    <property type="project" value="UniProtKB-KW"/>
</dbReference>
<dbReference type="Pfam" id="PF05157">
    <property type="entry name" value="MshEN"/>
    <property type="match status" value="1"/>
</dbReference>
<reference evidence="6 7" key="2">
    <citation type="submission" date="2018-04" db="EMBL/GenBank/DDBJ databases">
        <title>Thauera lacus sp. nov., isolated from an saline lake in Inner Mongolia, China.</title>
        <authorList>
            <person name="Liang Q.-Y."/>
        </authorList>
    </citation>
    <scope>NUCLEOTIDE SEQUENCE [LARGE SCALE GENOMIC DNA]</scope>
    <source>
        <strain evidence="6 7">D20</strain>
    </source>
</reference>
<dbReference type="PROSITE" id="PS50110">
    <property type="entry name" value="RESPONSE_REGULATORY"/>
    <property type="match status" value="1"/>
</dbReference>
<accession>A0A2T4IJC5</accession>
<keyword evidence="2" id="KW-0547">Nucleotide-binding</keyword>
<dbReference type="InterPro" id="IPR037257">
    <property type="entry name" value="T2SS_E_N_sf"/>
</dbReference>
<dbReference type="Gene3D" id="3.30.300.160">
    <property type="entry name" value="Type II secretion system, protein E, N-terminal domain"/>
    <property type="match status" value="1"/>
</dbReference>
<dbReference type="Gene3D" id="3.30.450.90">
    <property type="match status" value="1"/>
</dbReference>
<dbReference type="OrthoDB" id="9176794at2"/>
<dbReference type="Proteomes" id="UP000241193">
    <property type="component" value="Unassembled WGS sequence"/>
</dbReference>
<proteinExistence type="inferred from homology"/>
<dbReference type="SUPFAM" id="SSF160246">
    <property type="entry name" value="EspE N-terminal domain-like"/>
    <property type="match status" value="1"/>
</dbReference>
<dbReference type="PROSITE" id="PS00662">
    <property type="entry name" value="T2SP_E"/>
    <property type="match status" value="1"/>
</dbReference>
<dbReference type="SUPFAM" id="SSF52540">
    <property type="entry name" value="P-loop containing nucleoside triphosphate hydrolases"/>
    <property type="match status" value="1"/>
</dbReference>
<keyword evidence="7" id="KW-1185">Reference proteome</keyword>
<dbReference type="InterPro" id="IPR001482">
    <property type="entry name" value="T2SS/T4SS_dom"/>
</dbReference>
<dbReference type="InterPro" id="IPR003593">
    <property type="entry name" value="AAA+_ATPase"/>
</dbReference>
<evidence type="ECO:0000256" key="2">
    <source>
        <dbReference type="ARBA" id="ARBA00022741"/>
    </source>
</evidence>
<comment type="caution">
    <text evidence="6">The sequence shown here is derived from an EMBL/GenBank/DDBJ whole genome shotgun (WGS) entry which is preliminary data.</text>
</comment>
<keyword evidence="3" id="KW-0067">ATP-binding</keyword>
<dbReference type="SMART" id="SM00382">
    <property type="entry name" value="AAA"/>
    <property type="match status" value="1"/>
</dbReference>
<reference evidence="6 7" key="1">
    <citation type="submission" date="2018-03" db="EMBL/GenBank/DDBJ databases">
        <authorList>
            <person name="Keele B.F."/>
        </authorList>
    </citation>
    <scope>NUCLEOTIDE SEQUENCE [LARGE SCALE GENOMIC DNA]</scope>
    <source>
        <strain evidence="6 7">D20</strain>
    </source>
</reference>
<dbReference type="SMART" id="SM00448">
    <property type="entry name" value="REC"/>
    <property type="match status" value="1"/>
</dbReference>
<feature type="domain" description="Response regulatory" evidence="5">
    <location>
        <begin position="27"/>
        <end position="142"/>
    </location>
</feature>
<protein>
    <submittedName>
        <fullName evidence="6">Secretion system protein E</fullName>
    </submittedName>
</protein>
<dbReference type="Pfam" id="PF00072">
    <property type="entry name" value="Response_reg"/>
    <property type="match status" value="1"/>
</dbReference>
<dbReference type="Pfam" id="PF00437">
    <property type="entry name" value="T2SSE"/>
    <property type="match status" value="1"/>
</dbReference>
<dbReference type="InterPro" id="IPR011006">
    <property type="entry name" value="CheY-like_superfamily"/>
</dbReference>
<feature type="modified residue" description="4-aspartylphosphate" evidence="4">
    <location>
        <position position="76"/>
    </location>
</feature>
<dbReference type="RefSeq" id="WP_107491637.1">
    <property type="nucleotide sequence ID" value="NZ_PZKC01000001.1"/>
</dbReference>
<evidence type="ECO:0000256" key="3">
    <source>
        <dbReference type="ARBA" id="ARBA00022840"/>
    </source>
</evidence>
<dbReference type="InterPro" id="IPR007831">
    <property type="entry name" value="T2SS_GspE_N"/>
</dbReference>
<dbReference type="PANTHER" id="PTHR30258:SF3">
    <property type="entry name" value="SLL1921 PROTEIN"/>
    <property type="match status" value="1"/>
</dbReference>
<dbReference type="CDD" id="cd17569">
    <property type="entry name" value="REC_HupR-like"/>
    <property type="match status" value="1"/>
</dbReference>
<dbReference type="GO" id="GO:0016887">
    <property type="term" value="F:ATP hydrolysis activity"/>
    <property type="evidence" value="ECO:0007669"/>
    <property type="project" value="TreeGrafter"/>
</dbReference>
<comment type="similarity">
    <text evidence="1">Belongs to the GSP E family.</text>
</comment>
<dbReference type="SUPFAM" id="SSF52172">
    <property type="entry name" value="CheY-like"/>
    <property type="match status" value="1"/>
</dbReference>
<evidence type="ECO:0000313" key="7">
    <source>
        <dbReference type="Proteomes" id="UP000241193"/>
    </source>
</evidence>
<gene>
    <name evidence="6" type="ORF">C8261_00160</name>
</gene>
<evidence type="ECO:0000259" key="5">
    <source>
        <dbReference type="PROSITE" id="PS50110"/>
    </source>
</evidence>
<dbReference type="PANTHER" id="PTHR30258">
    <property type="entry name" value="TYPE II SECRETION SYSTEM PROTEIN GSPE-RELATED"/>
    <property type="match status" value="1"/>
</dbReference>
<dbReference type="InterPro" id="IPR027417">
    <property type="entry name" value="P-loop_NTPase"/>
</dbReference>
<evidence type="ECO:0000313" key="6">
    <source>
        <dbReference type="EMBL" id="PTD97877.1"/>
    </source>
</evidence>
<organism evidence="6 7">
    <name type="scientific">Pseudothauera lacus</name>
    <dbReference type="NCBI Taxonomy" id="2136175"/>
    <lineage>
        <taxon>Bacteria</taxon>
        <taxon>Pseudomonadati</taxon>
        <taxon>Pseudomonadota</taxon>
        <taxon>Betaproteobacteria</taxon>
        <taxon>Rhodocyclales</taxon>
        <taxon>Zoogloeaceae</taxon>
        <taxon>Pseudothauera</taxon>
    </lineage>
</organism>
<dbReference type="EMBL" id="PZKC01000001">
    <property type="protein sequence ID" value="PTD97877.1"/>
    <property type="molecule type" value="Genomic_DNA"/>
</dbReference>
<evidence type="ECO:0000256" key="4">
    <source>
        <dbReference type="PROSITE-ProRule" id="PRU00169"/>
    </source>
</evidence>
<name>A0A2T4IJC5_9RHOO</name>
<dbReference type="InterPro" id="IPR001789">
    <property type="entry name" value="Sig_transdc_resp-reg_receiver"/>
</dbReference>
<dbReference type="Gene3D" id="3.40.50.300">
    <property type="entry name" value="P-loop containing nucleotide triphosphate hydrolases"/>
    <property type="match status" value="1"/>
</dbReference>
<dbReference type="CDD" id="cd01129">
    <property type="entry name" value="PulE-GspE-like"/>
    <property type="match status" value="1"/>
</dbReference>
<keyword evidence="4" id="KW-0597">Phosphoprotein</keyword>
<dbReference type="GO" id="GO:0000160">
    <property type="term" value="P:phosphorelay signal transduction system"/>
    <property type="evidence" value="ECO:0007669"/>
    <property type="project" value="InterPro"/>
</dbReference>
<dbReference type="AlphaFoldDB" id="A0A2T4IJC5"/>
<sequence length="748" mass="81604">MSGLARYFTGQGAVADGLAPAAREPYRLLLVDDEPGVLRALTRVFRQEAYEVLTAANAVEGLACLRAQTIHLVISDYLMPGMNGAEFLKQVKQLSPDTLRIMLTGHADTGAVMGAINEGAVYKFILKPWNDDDLRITVALALEQFDLVRRNRALASENNRKGKEIEALARITAGHASRLGIALNKKQLINDAQLQELHRLQQARREPLIVLLLEKGWLSERQVREFLRQDLLIEELALAEQPLQPALADLVPRTLCERQLVVPLSLEGRRLTLAMADPMDTALTDEIRFTAGLELNVVMADVGAIRERIAALYGETVDFSELETVIGNVDPYEGIEIVIDEDDQASLDVLLTESDAPPAIRLANAVVLEAIRLGASDIHLQPRAKAVVVRYRIDGVLQDKIQIPHHLHGSLVSRFKIMAELDIAERRRPQDGRLTVKSPLKVVDLRISTLPTINGEKVVMRLLDRNAAVPSLDQLGFAPLDLQRLRVSMDRPQGIILATGPTGSGKTTTLYSLLQASADPGRNYVTIEDPVEYYLDMAGQVLIRDKIGLTFPVVLRAMLRQDPDVILLGEIRDFDTAEVAFHAALTGHQVFSTLHTNSALATIARLLDLGLKPYVVASALEAVIAQRLVRAVCPACREEAPVDTALLARLGGVFAVRPPRSFVGRGCGACHGSGFKGRLGLYELLVMNDALRGVISAGGGLQEMRALLRQGGMGSLGEDAWRKVDAGLTTAGEVLRVMGALEQGDDNA</sequence>
<dbReference type="Gene3D" id="3.40.50.2300">
    <property type="match status" value="1"/>
</dbReference>